<comment type="caution">
    <text evidence="1">The sequence shown here is derived from an EMBL/GenBank/DDBJ whole genome shotgun (WGS) entry which is preliminary data.</text>
</comment>
<gene>
    <name evidence="1" type="ORF">GPECTOR_9g683</name>
</gene>
<keyword evidence="2" id="KW-1185">Reference proteome</keyword>
<dbReference type="EMBL" id="LSYV01000010">
    <property type="protein sequence ID" value="KXZ52638.1"/>
    <property type="molecule type" value="Genomic_DNA"/>
</dbReference>
<evidence type="ECO:0000313" key="2">
    <source>
        <dbReference type="Proteomes" id="UP000075714"/>
    </source>
</evidence>
<dbReference type="AlphaFoldDB" id="A0A150GSH0"/>
<name>A0A150GSH0_GONPE</name>
<organism evidence="1 2">
    <name type="scientific">Gonium pectorale</name>
    <name type="common">Green alga</name>
    <dbReference type="NCBI Taxonomy" id="33097"/>
    <lineage>
        <taxon>Eukaryota</taxon>
        <taxon>Viridiplantae</taxon>
        <taxon>Chlorophyta</taxon>
        <taxon>core chlorophytes</taxon>
        <taxon>Chlorophyceae</taxon>
        <taxon>CS clade</taxon>
        <taxon>Chlamydomonadales</taxon>
        <taxon>Volvocaceae</taxon>
        <taxon>Gonium</taxon>
    </lineage>
</organism>
<proteinExistence type="predicted"/>
<protein>
    <submittedName>
        <fullName evidence="1">Uncharacterized protein</fullName>
    </submittedName>
</protein>
<dbReference type="Proteomes" id="UP000075714">
    <property type="component" value="Unassembled WGS sequence"/>
</dbReference>
<reference evidence="2" key="1">
    <citation type="journal article" date="2016" name="Nat. Commun.">
        <title>The Gonium pectorale genome demonstrates co-option of cell cycle regulation during the evolution of multicellularity.</title>
        <authorList>
            <person name="Hanschen E.R."/>
            <person name="Marriage T.N."/>
            <person name="Ferris P.J."/>
            <person name="Hamaji T."/>
            <person name="Toyoda A."/>
            <person name="Fujiyama A."/>
            <person name="Neme R."/>
            <person name="Noguchi H."/>
            <person name="Minakuchi Y."/>
            <person name="Suzuki M."/>
            <person name="Kawai-Toyooka H."/>
            <person name="Smith D.R."/>
            <person name="Sparks H."/>
            <person name="Anderson J."/>
            <person name="Bakaric R."/>
            <person name="Luria V."/>
            <person name="Karger A."/>
            <person name="Kirschner M.W."/>
            <person name="Durand P.M."/>
            <person name="Michod R.E."/>
            <person name="Nozaki H."/>
            <person name="Olson B.J."/>
        </authorList>
    </citation>
    <scope>NUCLEOTIDE SEQUENCE [LARGE SCALE GENOMIC DNA]</scope>
    <source>
        <strain evidence="2">NIES-2863</strain>
    </source>
</reference>
<evidence type="ECO:0000313" key="1">
    <source>
        <dbReference type="EMBL" id="KXZ52638.1"/>
    </source>
</evidence>
<sequence length="58" mass="6111">MAQQAPRVAPLAATSLRCDAAMSHELKAAGAKLIARSGNSSSQLQVRVLERAARGHAW</sequence>
<accession>A0A150GSH0</accession>